<evidence type="ECO:0000313" key="2">
    <source>
        <dbReference type="EMBL" id="KIC55907.1"/>
    </source>
</evidence>
<gene>
    <name evidence="2" type="ORF">RM53_14460</name>
</gene>
<dbReference type="InterPro" id="IPR024572">
    <property type="entry name" value="RcnB"/>
</dbReference>
<dbReference type="Proteomes" id="UP000031166">
    <property type="component" value="Unassembled WGS sequence"/>
</dbReference>
<dbReference type="AlphaFoldDB" id="A0A0B4CHE9"/>
<dbReference type="Pfam" id="PF11776">
    <property type="entry name" value="RcnB"/>
    <property type="match status" value="1"/>
</dbReference>
<sequence>MRRPLQRLLSCAIISVTVLATGEAFAGAVIRQTTVHTASRTVVIDRSHAGWWRGQPDFVAYHGPRRGYAYAPGYGYYAATHVPRGGVWIVGSPYPASMRRYVVINPHHYGLPPAPAGHGWYYAGNNFVLVHRSTWVVTRTVAGGW</sequence>
<protein>
    <submittedName>
        <fullName evidence="2">Uncharacterized protein</fullName>
    </submittedName>
</protein>
<reference evidence="2 3" key="1">
    <citation type="submission" date="2014-12" db="EMBL/GenBank/DDBJ databases">
        <title>Genome sequencing of Brevundimonas nasdae TPW30.</title>
        <authorList>
            <person name="Tan P.W."/>
            <person name="Chan K.-G."/>
        </authorList>
    </citation>
    <scope>NUCLEOTIDE SEQUENCE [LARGE SCALE GENOMIC DNA]</scope>
    <source>
        <strain evidence="2 3">TPW30</strain>
    </source>
</reference>
<accession>A0A0B4CHE9</accession>
<dbReference type="RefSeq" id="WP_039247841.1">
    <property type="nucleotide sequence ID" value="NZ_JWSY01000028.1"/>
</dbReference>
<feature type="signal peptide" evidence="1">
    <location>
        <begin position="1"/>
        <end position="26"/>
    </location>
</feature>
<evidence type="ECO:0000313" key="3">
    <source>
        <dbReference type="Proteomes" id="UP000031166"/>
    </source>
</evidence>
<comment type="caution">
    <text evidence="2">The sequence shown here is derived from an EMBL/GenBank/DDBJ whole genome shotgun (WGS) entry which is preliminary data.</text>
</comment>
<keyword evidence="1" id="KW-0732">Signal</keyword>
<organism evidence="2 3">
    <name type="scientific">Brevundimonas nasdae</name>
    <dbReference type="NCBI Taxonomy" id="172043"/>
    <lineage>
        <taxon>Bacteria</taxon>
        <taxon>Pseudomonadati</taxon>
        <taxon>Pseudomonadota</taxon>
        <taxon>Alphaproteobacteria</taxon>
        <taxon>Caulobacterales</taxon>
        <taxon>Caulobacteraceae</taxon>
        <taxon>Brevundimonas</taxon>
    </lineage>
</organism>
<feature type="chain" id="PRO_5002084547" evidence="1">
    <location>
        <begin position="27"/>
        <end position="145"/>
    </location>
</feature>
<name>A0A0B4CHE9_9CAUL</name>
<proteinExistence type="predicted"/>
<evidence type="ECO:0000256" key="1">
    <source>
        <dbReference type="SAM" id="SignalP"/>
    </source>
</evidence>
<dbReference type="Gene3D" id="3.10.450.160">
    <property type="entry name" value="inner membrane protein cigr"/>
    <property type="match status" value="1"/>
</dbReference>
<dbReference type="EMBL" id="JWSY01000028">
    <property type="protein sequence ID" value="KIC55907.1"/>
    <property type="molecule type" value="Genomic_DNA"/>
</dbReference>